<dbReference type="AlphaFoldDB" id="A0A0S2KA84"/>
<protein>
    <submittedName>
        <fullName evidence="1">Uncharacterized protein</fullName>
    </submittedName>
</protein>
<dbReference type="KEGG" id="pspi:PS2015_201"/>
<dbReference type="Proteomes" id="UP000065641">
    <property type="component" value="Chromosome"/>
</dbReference>
<name>A0A0S2KA84_9GAMM</name>
<evidence type="ECO:0000313" key="1">
    <source>
        <dbReference type="EMBL" id="ALO44895.1"/>
    </source>
</evidence>
<reference evidence="1 2" key="1">
    <citation type="submission" date="2015-11" db="EMBL/GenBank/DDBJ databases">
        <authorList>
            <person name="Zhang Y."/>
            <person name="Guo Z."/>
        </authorList>
    </citation>
    <scope>NUCLEOTIDE SEQUENCE [LARGE SCALE GENOMIC DNA]</scope>
    <source>
        <strain evidence="1 2">KCTC 32221</strain>
    </source>
</reference>
<keyword evidence="2" id="KW-1185">Reference proteome</keyword>
<organism evidence="1 2">
    <name type="scientific">Pseudohongiella spirulinae</name>
    <dbReference type="NCBI Taxonomy" id="1249552"/>
    <lineage>
        <taxon>Bacteria</taxon>
        <taxon>Pseudomonadati</taxon>
        <taxon>Pseudomonadota</taxon>
        <taxon>Gammaproteobacteria</taxon>
        <taxon>Pseudomonadales</taxon>
        <taxon>Pseudohongiellaceae</taxon>
        <taxon>Pseudohongiella</taxon>
    </lineage>
</organism>
<proteinExistence type="predicted"/>
<accession>A0A0S2KA84</accession>
<dbReference type="RefSeq" id="WP_058020415.1">
    <property type="nucleotide sequence ID" value="NZ_CP013189.1"/>
</dbReference>
<gene>
    <name evidence="1" type="ORF">PS2015_201</name>
</gene>
<sequence>MKLCYVAIHDYGTGSAGIKVFARSIDEVTSVLRGPEWKVYAPDETGHLRHLERLPESDIDERSQLLQTFIEIGQQHVKGKTAFIVRDRAGEVRHVWARSVGEILDSFPKLLILSSVSSEITGYSDIDKPDGFLQRNAIDGSQT</sequence>
<evidence type="ECO:0000313" key="2">
    <source>
        <dbReference type="Proteomes" id="UP000065641"/>
    </source>
</evidence>
<dbReference type="EMBL" id="CP013189">
    <property type="protein sequence ID" value="ALO44895.1"/>
    <property type="molecule type" value="Genomic_DNA"/>
</dbReference>
<dbReference type="STRING" id="1249552.PS2015_201"/>